<name>A0ABR4BQV3_9LECA</name>
<reference evidence="1 2" key="1">
    <citation type="submission" date="2024-09" db="EMBL/GenBank/DDBJ databases">
        <title>Rethinking Asexuality: The Enigmatic Case of Functional Sexual Genes in Lepraria (Stereocaulaceae).</title>
        <authorList>
            <person name="Doellman M."/>
            <person name="Sun Y."/>
            <person name="Barcenas-Pena A."/>
            <person name="Lumbsch H.T."/>
            <person name="Grewe F."/>
        </authorList>
    </citation>
    <scope>NUCLEOTIDE SEQUENCE [LARGE SCALE GENOMIC DNA]</scope>
    <source>
        <strain evidence="1 2">Grewe 0041</strain>
    </source>
</reference>
<dbReference type="EMBL" id="JBHFEH010000001">
    <property type="protein sequence ID" value="KAL2059386.1"/>
    <property type="molecule type" value="Genomic_DNA"/>
</dbReference>
<keyword evidence="2" id="KW-1185">Reference proteome</keyword>
<gene>
    <name evidence="1" type="ORF">ABVK25_000679</name>
</gene>
<sequence>MLADVRCLLYLYACCMKTRANPPNVCRSSSSSVFLSSWMAGSLEYLLDQGREGTTVSFSKSAAPLNIQIHLLRAMKGSYFQEKKGDVVIIFAICCSFSTCSDTLIGSLGEPTISTNEGADAQLFSESTTLLPAQTHHLQPF</sequence>
<comment type="caution">
    <text evidence="1">The sequence shown here is derived from an EMBL/GenBank/DDBJ whole genome shotgun (WGS) entry which is preliminary data.</text>
</comment>
<dbReference type="Proteomes" id="UP001590951">
    <property type="component" value="Unassembled WGS sequence"/>
</dbReference>
<organism evidence="1 2">
    <name type="scientific">Lepraria finkii</name>
    <dbReference type="NCBI Taxonomy" id="1340010"/>
    <lineage>
        <taxon>Eukaryota</taxon>
        <taxon>Fungi</taxon>
        <taxon>Dikarya</taxon>
        <taxon>Ascomycota</taxon>
        <taxon>Pezizomycotina</taxon>
        <taxon>Lecanoromycetes</taxon>
        <taxon>OSLEUM clade</taxon>
        <taxon>Lecanoromycetidae</taxon>
        <taxon>Lecanorales</taxon>
        <taxon>Lecanorineae</taxon>
        <taxon>Stereocaulaceae</taxon>
        <taxon>Lepraria</taxon>
    </lineage>
</organism>
<protein>
    <submittedName>
        <fullName evidence="1">Uncharacterized protein</fullName>
    </submittedName>
</protein>
<proteinExistence type="predicted"/>
<evidence type="ECO:0000313" key="2">
    <source>
        <dbReference type="Proteomes" id="UP001590951"/>
    </source>
</evidence>
<evidence type="ECO:0000313" key="1">
    <source>
        <dbReference type="EMBL" id="KAL2059386.1"/>
    </source>
</evidence>
<accession>A0ABR4BQV3</accession>